<evidence type="ECO:0000313" key="2">
    <source>
        <dbReference type="EMBL" id="XBS22738.1"/>
    </source>
</evidence>
<accession>A0AAU7P0G0</accession>
<proteinExistence type="predicted"/>
<gene>
    <name evidence="2" type="ORF">Q9L42_020735</name>
</gene>
<dbReference type="AlphaFoldDB" id="A0AAU7P0G0"/>
<evidence type="ECO:0000256" key="1">
    <source>
        <dbReference type="SAM" id="MobiDB-lite"/>
    </source>
</evidence>
<keyword evidence="2" id="KW-0614">Plasmid</keyword>
<sequence length="271" mass="32065">MSKYVNIIAKDGCSEQINELWLHQFELPIIYTAELIQQQIEFVRGDPRQQYLASQLDTVEDWNRLVPVHAENCGQLFFLSEEYDEQYYRYREQVQWLLDHRLLFKSITGLQDAIDELDMDIDGDAIIDGRLVHVPVLTFEDLPKLPNSKIYQYVQRFDRPDLWQGYLNFKEHPTEESWYALRHMIMPRVDFLREKTVWATCEAFASRIDGKGFGLTGRYREGEFPTAFEIEKAFQETIKMADEQLNREDKQNVNASDNYEQEDTDSGLRLV</sequence>
<name>A0AAU7P0G0_9GAMM</name>
<geneLocation type="plasmid" evidence="2 3">
    <name>unnamed2</name>
</geneLocation>
<keyword evidence="3" id="KW-1185">Reference proteome</keyword>
<protein>
    <recommendedName>
        <fullName evidence="4">DUF4123 domain-containing protein</fullName>
    </recommendedName>
</protein>
<organism evidence="2 3">
    <name type="scientific">Methylomarinum roseum</name>
    <dbReference type="NCBI Taxonomy" id="3067653"/>
    <lineage>
        <taxon>Bacteria</taxon>
        <taxon>Pseudomonadati</taxon>
        <taxon>Pseudomonadota</taxon>
        <taxon>Gammaproteobacteria</taxon>
        <taxon>Methylococcales</taxon>
        <taxon>Methylococcaceae</taxon>
        <taxon>Methylomarinum</taxon>
    </lineage>
</organism>
<feature type="region of interest" description="Disordered" evidence="1">
    <location>
        <begin position="245"/>
        <end position="271"/>
    </location>
</feature>
<reference evidence="2 3" key="1">
    <citation type="journal article" date="2024" name="Microbiology">
        <title>Methylomarinum rosea sp. nov., a novel halophilic methanotrophic bacterium from the hypersaline Lake Elton.</title>
        <authorList>
            <person name="Suleimanov R.Z."/>
            <person name="Oshkin I.Y."/>
            <person name="Danilova O.V."/>
            <person name="Suzina N.E."/>
            <person name="Dedysh S.N."/>
        </authorList>
    </citation>
    <scope>NUCLEOTIDE SEQUENCE [LARGE SCALE GENOMIC DNA]</scope>
    <source>
        <strain evidence="2 3">Ch1-1</strain>
        <plasmid evidence="3">unnamed2</plasmid>
    </source>
</reference>
<dbReference type="RefSeq" id="WP_305906273.1">
    <property type="nucleotide sequence ID" value="NZ_CP157744.1"/>
</dbReference>
<dbReference type="KEGG" id="mech:Q9L42_020735"/>
<dbReference type="EMBL" id="CP157744">
    <property type="protein sequence ID" value="XBS22738.1"/>
    <property type="molecule type" value="Genomic_DNA"/>
</dbReference>
<dbReference type="Proteomes" id="UP001225378">
    <property type="component" value="Plasmid unnamed2"/>
</dbReference>
<evidence type="ECO:0000313" key="3">
    <source>
        <dbReference type="Proteomes" id="UP001225378"/>
    </source>
</evidence>
<evidence type="ECO:0008006" key="4">
    <source>
        <dbReference type="Google" id="ProtNLM"/>
    </source>
</evidence>